<dbReference type="Proteomes" id="UP001286313">
    <property type="component" value="Unassembled WGS sequence"/>
</dbReference>
<evidence type="ECO:0000313" key="2">
    <source>
        <dbReference type="EMBL" id="KAK3891421.1"/>
    </source>
</evidence>
<evidence type="ECO:0000256" key="1">
    <source>
        <dbReference type="SAM" id="MobiDB-lite"/>
    </source>
</evidence>
<comment type="caution">
    <text evidence="2">The sequence shown here is derived from an EMBL/GenBank/DDBJ whole genome shotgun (WGS) entry which is preliminary data.</text>
</comment>
<accession>A0AAE1GGJ4</accession>
<feature type="compositionally biased region" description="Pro residues" evidence="1">
    <location>
        <begin position="35"/>
        <end position="60"/>
    </location>
</feature>
<protein>
    <submittedName>
        <fullName evidence="2">Uncharacterized protein</fullName>
    </submittedName>
</protein>
<proteinExistence type="predicted"/>
<reference evidence="2" key="1">
    <citation type="submission" date="2023-10" db="EMBL/GenBank/DDBJ databases">
        <title>Genome assemblies of two species of porcelain crab, Petrolisthes cinctipes and Petrolisthes manimaculis (Anomura: Porcellanidae).</title>
        <authorList>
            <person name="Angst P."/>
        </authorList>
    </citation>
    <scope>NUCLEOTIDE SEQUENCE</scope>
    <source>
        <strain evidence="2">PB745_01</strain>
        <tissue evidence="2">Gill</tissue>
    </source>
</reference>
<feature type="compositionally biased region" description="Polar residues" evidence="1">
    <location>
        <begin position="1"/>
        <end position="15"/>
    </location>
</feature>
<name>A0AAE1GGJ4_PETCI</name>
<feature type="region of interest" description="Disordered" evidence="1">
    <location>
        <begin position="1"/>
        <end position="73"/>
    </location>
</feature>
<organism evidence="2 3">
    <name type="scientific">Petrolisthes cinctipes</name>
    <name type="common">Flat porcelain crab</name>
    <dbReference type="NCBI Taxonomy" id="88211"/>
    <lineage>
        <taxon>Eukaryota</taxon>
        <taxon>Metazoa</taxon>
        <taxon>Ecdysozoa</taxon>
        <taxon>Arthropoda</taxon>
        <taxon>Crustacea</taxon>
        <taxon>Multicrustacea</taxon>
        <taxon>Malacostraca</taxon>
        <taxon>Eumalacostraca</taxon>
        <taxon>Eucarida</taxon>
        <taxon>Decapoda</taxon>
        <taxon>Pleocyemata</taxon>
        <taxon>Anomura</taxon>
        <taxon>Galatheoidea</taxon>
        <taxon>Porcellanidae</taxon>
        <taxon>Petrolisthes</taxon>
    </lineage>
</organism>
<gene>
    <name evidence="2" type="ORF">Pcinc_004720</name>
</gene>
<dbReference type="AlphaFoldDB" id="A0AAE1GGJ4"/>
<sequence>MRPSDTSSKPDTSNSTDHDATQHTLPTTEHATRPLPCPAPPPTLPRHPPLPPDPHEPAPVPDGFMSKSGRTVHRPKRLLTLIHNADIHPH</sequence>
<evidence type="ECO:0000313" key="3">
    <source>
        <dbReference type="Proteomes" id="UP001286313"/>
    </source>
</evidence>
<dbReference type="EMBL" id="JAWQEG010000347">
    <property type="protein sequence ID" value="KAK3891421.1"/>
    <property type="molecule type" value="Genomic_DNA"/>
</dbReference>
<keyword evidence="3" id="KW-1185">Reference proteome</keyword>